<feature type="domain" description="Histidine kinase" evidence="14">
    <location>
        <begin position="164"/>
        <end position="382"/>
    </location>
</feature>
<evidence type="ECO:0000313" key="16">
    <source>
        <dbReference type="EMBL" id="CCQ90883.1"/>
    </source>
</evidence>
<dbReference type="SUPFAM" id="SSF52172">
    <property type="entry name" value="CheY-like"/>
    <property type="match status" value="1"/>
</dbReference>
<keyword evidence="17" id="KW-1185">Reference proteome</keyword>
<comment type="caution">
    <text evidence="16">The sequence shown here is derived from an EMBL/GenBank/DDBJ whole genome shotgun (WGS) entry which is preliminary data.</text>
</comment>
<dbReference type="InterPro" id="IPR011006">
    <property type="entry name" value="CheY-like_superfamily"/>
</dbReference>
<dbReference type="HOGENOM" id="CLU_000445_114_72_0"/>
<feature type="coiled-coil region" evidence="13">
    <location>
        <begin position="130"/>
        <end position="157"/>
    </location>
</feature>
<evidence type="ECO:0000256" key="7">
    <source>
        <dbReference type="ARBA" id="ARBA00022741"/>
    </source>
</evidence>
<evidence type="ECO:0000256" key="6">
    <source>
        <dbReference type="ARBA" id="ARBA00022679"/>
    </source>
</evidence>
<keyword evidence="13" id="KW-0175">Coiled coil</keyword>
<dbReference type="STRING" id="1266370.NITGR_470002"/>
<dbReference type="PRINTS" id="PR00344">
    <property type="entry name" value="BCTRLSENSOR"/>
</dbReference>
<dbReference type="SMART" id="SM00387">
    <property type="entry name" value="HATPase_c"/>
    <property type="match status" value="1"/>
</dbReference>
<dbReference type="SMART" id="SM00388">
    <property type="entry name" value="HisKA"/>
    <property type="match status" value="1"/>
</dbReference>
<protein>
    <recommendedName>
        <fullName evidence="3">histidine kinase</fullName>
        <ecNumber evidence="3">2.7.13.3</ecNumber>
    </recommendedName>
</protein>
<dbReference type="InterPro" id="IPR036097">
    <property type="entry name" value="HisK_dim/P_sf"/>
</dbReference>
<dbReference type="CDD" id="cd19920">
    <property type="entry name" value="REC_PA4781-like"/>
    <property type="match status" value="1"/>
</dbReference>
<evidence type="ECO:0000256" key="1">
    <source>
        <dbReference type="ARBA" id="ARBA00000085"/>
    </source>
</evidence>
<dbReference type="SUPFAM" id="SSF47384">
    <property type="entry name" value="Homodimeric domain of signal transducing histidine kinase"/>
    <property type="match status" value="1"/>
</dbReference>
<dbReference type="Gene3D" id="3.30.565.10">
    <property type="entry name" value="Histidine kinase-like ATPase, C-terminal domain"/>
    <property type="match status" value="1"/>
</dbReference>
<dbReference type="Pfam" id="PF02518">
    <property type="entry name" value="HATPase_c"/>
    <property type="match status" value="1"/>
</dbReference>
<dbReference type="OrthoDB" id="9799273at2"/>
<dbReference type="EMBL" id="CAQJ01000052">
    <property type="protein sequence ID" value="CCQ90883.1"/>
    <property type="molecule type" value="Genomic_DNA"/>
</dbReference>
<evidence type="ECO:0000256" key="13">
    <source>
        <dbReference type="SAM" id="Coils"/>
    </source>
</evidence>
<evidence type="ECO:0000256" key="4">
    <source>
        <dbReference type="ARBA" id="ARBA00022475"/>
    </source>
</evidence>
<dbReference type="InterPro" id="IPR036890">
    <property type="entry name" value="HATPase_C_sf"/>
</dbReference>
<dbReference type="InParanoid" id="M1ZC64"/>
<keyword evidence="7" id="KW-0547">Nucleotide-binding</keyword>
<dbReference type="RefSeq" id="WP_005008983.1">
    <property type="nucleotide sequence ID" value="NZ_HG422173.1"/>
</dbReference>
<dbReference type="GO" id="GO:0005524">
    <property type="term" value="F:ATP binding"/>
    <property type="evidence" value="ECO:0007669"/>
    <property type="project" value="UniProtKB-KW"/>
</dbReference>
<dbReference type="InterPro" id="IPR003661">
    <property type="entry name" value="HisK_dim/P_dom"/>
</dbReference>
<keyword evidence="11" id="KW-0472">Membrane</keyword>
<keyword evidence="9" id="KW-0067">ATP-binding</keyword>
<dbReference type="SMART" id="SM00448">
    <property type="entry name" value="REC"/>
    <property type="match status" value="1"/>
</dbReference>
<dbReference type="FunFam" id="3.30.565.10:FF:000023">
    <property type="entry name" value="PAS domain-containing sensor histidine kinase"/>
    <property type="match status" value="1"/>
</dbReference>
<gene>
    <name evidence="16" type="ORF">NITGR_470002</name>
</gene>
<dbReference type="Pfam" id="PF00512">
    <property type="entry name" value="HisKA"/>
    <property type="match status" value="1"/>
</dbReference>
<feature type="domain" description="Response regulatory" evidence="15">
    <location>
        <begin position="12"/>
        <end position="128"/>
    </location>
</feature>
<accession>M1ZC64</accession>
<dbReference type="EC" id="2.7.13.3" evidence="3"/>
<evidence type="ECO:0000259" key="15">
    <source>
        <dbReference type="PROSITE" id="PS50110"/>
    </source>
</evidence>
<evidence type="ECO:0000256" key="5">
    <source>
        <dbReference type="ARBA" id="ARBA00022553"/>
    </source>
</evidence>
<evidence type="ECO:0000256" key="9">
    <source>
        <dbReference type="ARBA" id="ARBA00022840"/>
    </source>
</evidence>
<name>M1ZC64_NITG3</name>
<keyword evidence="4" id="KW-1003">Cell membrane</keyword>
<evidence type="ECO:0000256" key="10">
    <source>
        <dbReference type="ARBA" id="ARBA00023012"/>
    </source>
</evidence>
<dbReference type="Proteomes" id="UP000011704">
    <property type="component" value="Unassembled WGS sequence"/>
</dbReference>
<keyword evidence="6" id="KW-0808">Transferase</keyword>
<evidence type="ECO:0000256" key="8">
    <source>
        <dbReference type="ARBA" id="ARBA00022777"/>
    </source>
</evidence>
<dbReference type="InterPro" id="IPR003594">
    <property type="entry name" value="HATPase_dom"/>
</dbReference>
<evidence type="ECO:0000256" key="12">
    <source>
        <dbReference type="PROSITE-ProRule" id="PRU00169"/>
    </source>
</evidence>
<dbReference type="GO" id="GO:0000155">
    <property type="term" value="F:phosphorelay sensor kinase activity"/>
    <property type="evidence" value="ECO:0007669"/>
    <property type="project" value="InterPro"/>
</dbReference>
<evidence type="ECO:0000256" key="3">
    <source>
        <dbReference type="ARBA" id="ARBA00012438"/>
    </source>
</evidence>
<dbReference type="Gene3D" id="1.10.287.130">
    <property type="match status" value="1"/>
</dbReference>
<comment type="catalytic activity">
    <reaction evidence="1">
        <text>ATP + protein L-histidine = ADP + protein N-phospho-L-histidine.</text>
        <dbReference type="EC" id="2.7.13.3"/>
    </reaction>
</comment>
<evidence type="ECO:0000259" key="14">
    <source>
        <dbReference type="PROSITE" id="PS50109"/>
    </source>
</evidence>
<dbReference type="PROSITE" id="PS50110">
    <property type="entry name" value="RESPONSE_REGULATORY"/>
    <property type="match status" value="1"/>
</dbReference>
<dbReference type="GO" id="GO:0005886">
    <property type="term" value="C:plasma membrane"/>
    <property type="evidence" value="ECO:0007669"/>
    <property type="project" value="UniProtKB-SubCell"/>
</dbReference>
<dbReference type="InterPro" id="IPR001789">
    <property type="entry name" value="Sig_transdc_resp-reg_receiver"/>
</dbReference>
<dbReference type="PANTHER" id="PTHR43547:SF2">
    <property type="entry name" value="HYBRID SIGNAL TRANSDUCTION HISTIDINE KINASE C"/>
    <property type="match status" value="1"/>
</dbReference>
<comment type="subcellular location">
    <subcellularLocation>
        <location evidence="2">Cell membrane</location>
    </subcellularLocation>
</comment>
<reference evidence="16 17" key="1">
    <citation type="journal article" date="2013" name="Front. Microbiol.">
        <title>The genome of Nitrospina gracilis illuminates the metabolism and evolution of the major marine nitrite oxidizer.</title>
        <authorList>
            <person name="Luecker S."/>
            <person name="Nowka B."/>
            <person name="Rattei T."/>
            <person name="Spieck E."/>
            <person name="and Daims H."/>
        </authorList>
    </citation>
    <scope>NUCLEOTIDE SEQUENCE [LARGE SCALE GENOMIC DNA]</scope>
    <source>
        <strain evidence="16 17">3/211</strain>
    </source>
</reference>
<dbReference type="PANTHER" id="PTHR43547">
    <property type="entry name" value="TWO-COMPONENT HISTIDINE KINASE"/>
    <property type="match status" value="1"/>
</dbReference>
<feature type="modified residue" description="4-aspartylphosphate" evidence="12">
    <location>
        <position position="61"/>
    </location>
</feature>
<dbReference type="InterPro" id="IPR004358">
    <property type="entry name" value="Sig_transdc_His_kin-like_C"/>
</dbReference>
<keyword evidence="8 16" id="KW-0418">Kinase</keyword>
<dbReference type="Gene3D" id="3.40.50.2300">
    <property type="match status" value="1"/>
</dbReference>
<dbReference type="AlphaFoldDB" id="M1ZC64"/>
<sequence>MSSIPPDREDFKILIVDDTPANVEVLQKTLEVEGYNISVALSGEKALTIASRFMPDLILLDIMMEGMDGYETCRRLKADPKTTGTPVIFISARNDIEDVVEGFNQGGVDYIVKPFKSGEVLARVKTHLQLHSLKKQREALIQELEKKNEDLVSLNEIKNKFLGIAAHDIRNPLSSIKGFVELLELSGESFSQKEHDEMLQLVGKSVNEVLGMVDDLLDISVIESGNLKLDLGPGDLTALLKERIQINSGHARGKDISINEDFHDIEPIVFDRGRMAQVLDNLISNAIKYSPLGSSVFIELRQEDGWTHVRVRDEGQGIRPEDQEQIFRGFQKLGARPTGGEKSTGLGLAIVKNIVESHQGKIGVYSEVGKGSTFEVALPNLEMPDYRF</sequence>
<keyword evidence="10" id="KW-0902">Two-component regulatory system</keyword>
<keyword evidence="5 12" id="KW-0597">Phosphoprotein</keyword>
<dbReference type="InterPro" id="IPR005467">
    <property type="entry name" value="His_kinase_dom"/>
</dbReference>
<proteinExistence type="predicted"/>
<dbReference type="CDD" id="cd00082">
    <property type="entry name" value="HisKA"/>
    <property type="match status" value="1"/>
</dbReference>
<dbReference type="SUPFAM" id="SSF55874">
    <property type="entry name" value="ATPase domain of HSP90 chaperone/DNA topoisomerase II/histidine kinase"/>
    <property type="match status" value="1"/>
</dbReference>
<dbReference type="CDD" id="cd00075">
    <property type="entry name" value="HATPase"/>
    <property type="match status" value="1"/>
</dbReference>
<evidence type="ECO:0000256" key="11">
    <source>
        <dbReference type="ARBA" id="ARBA00023136"/>
    </source>
</evidence>
<dbReference type="PROSITE" id="PS50109">
    <property type="entry name" value="HIS_KIN"/>
    <property type="match status" value="1"/>
</dbReference>
<organism evidence="16 17">
    <name type="scientific">Nitrospina gracilis (strain 3/211)</name>
    <dbReference type="NCBI Taxonomy" id="1266370"/>
    <lineage>
        <taxon>Bacteria</taxon>
        <taxon>Pseudomonadati</taxon>
        <taxon>Nitrospinota/Tectimicrobiota group</taxon>
        <taxon>Nitrospinota</taxon>
        <taxon>Nitrospinia</taxon>
        <taxon>Nitrospinales</taxon>
        <taxon>Nitrospinaceae</taxon>
        <taxon>Nitrospina</taxon>
    </lineage>
</organism>
<evidence type="ECO:0000256" key="2">
    <source>
        <dbReference type="ARBA" id="ARBA00004236"/>
    </source>
</evidence>
<dbReference type="Pfam" id="PF00072">
    <property type="entry name" value="Response_reg"/>
    <property type="match status" value="1"/>
</dbReference>
<evidence type="ECO:0000313" key="17">
    <source>
        <dbReference type="Proteomes" id="UP000011704"/>
    </source>
</evidence>